<evidence type="ECO:0000313" key="9">
    <source>
        <dbReference type="Proteomes" id="UP000532010"/>
    </source>
</evidence>
<keyword evidence="5 6" id="KW-0472">Membrane</keyword>
<dbReference type="InterPro" id="IPR000620">
    <property type="entry name" value="EamA_dom"/>
</dbReference>
<dbReference type="AlphaFoldDB" id="A0A7W4VLI3"/>
<evidence type="ECO:0000256" key="4">
    <source>
        <dbReference type="ARBA" id="ARBA00022989"/>
    </source>
</evidence>
<protein>
    <submittedName>
        <fullName evidence="8">Drug/metabolite transporter (DMT)-like permease</fullName>
    </submittedName>
</protein>
<keyword evidence="4 6" id="KW-1133">Transmembrane helix</keyword>
<proteinExistence type="inferred from homology"/>
<dbReference type="RefSeq" id="WP_183450499.1">
    <property type="nucleotide sequence ID" value="NZ_JACHWB010000003.1"/>
</dbReference>
<sequence length="302" mass="31406">MKRHETLALAAAAATGVQVGAALVASRLVIHDIGPASLAFLRYAIAVLCLVPFVAAGGRVRFATRDLLAVMGLGVIQFGILIALLNLGLQFISSTRAALLFSTFPLMTMIIAALLGRERLTGAKSAGVTLTIVGVAAALGERLMTNAGSSDIIGAILVLAAALCGAVSSVLYRPYLSRYPTLPIGAWAMIASVVFLAGPAGMEGLFTVGTRLDQRGWIVVILIGISSGIGYVLWLWALKQTTPTRVTVFLSLSPITASLLGALILDEPFTLGVLIGLAGVVCGLWLATRVRSVEPQERTLGA</sequence>
<dbReference type="InterPro" id="IPR037185">
    <property type="entry name" value="EmrE-like"/>
</dbReference>
<name>A0A7W4VLI3_9HYPH</name>
<evidence type="ECO:0000259" key="7">
    <source>
        <dbReference type="Pfam" id="PF00892"/>
    </source>
</evidence>
<feature type="transmembrane region" description="Helical" evidence="6">
    <location>
        <begin position="36"/>
        <end position="55"/>
    </location>
</feature>
<feature type="transmembrane region" description="Helical" evidence="6">
    <location>
        <begin position="271"/>
        <end position="288"/>
    </location>
</feature>
<dbReference type="InterPro" id="IPR050638">
    <property type="entry name" value="AA-Vitamin_Transporters"/>
</dbReference>
<comment type="caution">
    <text evidence="8">The sequence shown here is derived from an EMBL/GenBank/DDBJ whole genome shotgun (WGS) entry which is preliminary data.</text>
</comment>
<evidence type="ECO:0000313" key="8">
    <source>
        <dbReference type="EMBL" id="MBB3019389.1"/>
    </source>
</evidence>
<feature type="transmembrane region" description="Helical" evidence="6">
    <location>
        <begin position="152"/>
        <end position="172"/>
    </location>
</feature>
<evidence type="ECO:0000256" key="5">
    <source>
        <dbReference type="ARBA" id="ARBA00023136"/>
    </source>
</evidence>
<feature type="domain" description="EamA" evidence="7">
    <location>
        <begin position="153"/>
        <end position="288"/>
    </location>
</feature>
<feature type="transmembrane region" description="Helical" evidence="6">
    <location>
        <begin position="67"/>
        <end position="92"/>
    </location>
</feature>
<feature type="transmembrane region" description="Helical" evidence="6">
    <location>
        <begin position="123"/>
        <end position="140"/>
    </location>
</feature>
<dbReference type="Proteomes" id="UP000532010">
    <property type="component" value="Unassembled WGS sequence"/>
</dbReference>
<gene>
    <name evidence="8" type="ORF">FHR70_002454</name>
</gene>
<dbReference type="SUPFAM" id="SSF103481">
    <property type="entry name" value="Multidrug resistance efflux transporter EmrE"/>
    <property type="match status" value="2"/>
</dbReference>
<evidence type="ECO:0000256" key="2">
    <source>
        <dbReference type="ARBA" id="ARBA00007362"/>
    </source>
</evidence>
<reference evidence="8 9" key="1">
    <citation type="submission" date="2020-08" db="EMBL/GenBank/DDBJ databases">
        <title>The Agave Microbiome: Exploring the role of microbial communities in plant adaptations to desert environments.</title>
        <authorList>
            <person name="Partida-Martinez L.P."/>
        </authorList>
    </citation>
    <scope>NUCLEOTIDE SEQUENCE [LARGE SCALE GENOMIC DNA]</scope>
    <source>
        <strain evidence="8 9">AT3.9</strain>
    </source>
</reference>
<dbReference type="EMBL" id="JACHWB010000003">
    <property type="protein sequence ID" value="MBB3019389.1"/>
    <property type="molecule type" value="Genomic_DNA"/>
</dbReference>
<accession>A0A7W4VLI3</accession>
<dbReference type="PANTHER" id="PTHR32322">
    <property type="entry name" value="INNER MEMBRANE TRANSPORTER"/>
    <property type="match status" value="1"/>
</dbReference>
<evidence type="ECO:0000256" key="1">
    <source>
        <dbReference type="ARBA" id="ARBA00004141"/>
    </source>
</evidence>
<dbReference type="GO" id="GO:0016020">
    <property type="term" value="C:membrane"/>
    <property type="evidence" value="ECO:0007669"/>
    <property type="project" value="UniProtKB-SubCell"/>
</dbReference>
<comment type="similarity">
    <text evidence="2">Belongs to the EamA transporter family.</text>
</comment>
<comment type="subcellular location">
    <subcellularLocation>
        <location evidence="1">Membrane</location>
        <topology evidence="1">Multi-pass membrane protein</topology>
    </subcellularLocation>
</comment>
<evidence type="ECO:0000256" key="3">
    <source>
        <dbReference type="ARBA" id="ARBA00022692"/>
    </source>
</evidence>
<feature type="transmembrane region" description="Helical" evidence="6">
    <location>
        <begin position="184"/>
        <end position="202"/>
    </location>
</feature>
<feature type="domain" description="EamA" evidence="7">
    <location>
        <begin position="9"/>
        <end position="137"/>
    </location>
</feature>
<dbReference type="Pfam" id="PF00892">
    <property type="entry name" value="EamA"/>
    <property type="match status" value="2"/>
</dbReference>
<dbReference type="PANTHER" id="PTHR32322:SF2">
    <property type="entry name" value="EAMA DOMAIN-CONTAINING PROTEIN"/>
    <property type="match status" value="1"/>
</dbReference>
<evidence type="ECO:0000256" key="6">
    <source>
        <dbReference type="SAM" id="Phobius"/>
    </source>
</evidence>
<feature type="transmembrane region" description="Helical" evidence="6">
    <location>
        <begin position="98"/>
        <end position="116"/>
    </location>
</feature>
<organism evidence="8 9">
    <name type="scientific">Microvirga lupini</name>
    <dbReference type="NCBI Taxonomy" id="420324"/>
    <lineage>
        <taxon>Bacteria</taxon>
        <taxon>Pseudomonadati</taxon>
        <taxon>Pseudomonadota</taxon>
        <taxon>Alphaproteobacteria</taxon>
        <taxon>Hyphomicrobiales</taxon>
        <taxon>Methylobacteriaceae</taxon>
        <taxon>Microvirga</taxon>
    </lineage>
</organism>
<feature type="transmembrane region" description="Helical" evidence="6">
    <location>
        <begin position="214"/>
        <end position="234"/>
    </location>
</feature>
<keyword evidence="9" id="KW-1185">Reference proteome</keyword>
<keyword evidence="3 6" id="KW-0812">Transmembrane</keyword>
<feature type="transmembrane region" description="Helical" evidence="6">
    <location>
        <begin position="246"/>
        <end position="265"/>
    </location>
</feature>